<dbReference type="EMBL" id="JASJQH010000291">
    <property type="protein sequence ID" value="KAK9765278.1"/>
    <property type="molecule type" value="Genomic_DNA"/>
</dbReference>
<sequence>MFHILRQVNTPLTSVHRLKPLNLIRYASVSLSKGDKKLAEKDRNKVLVYMGPIATTIRSFKFYGLIFSGCGLISIPFLLNVGAEPLAGAAGACISALTPTVLLQYLTCNYVTKLSVCNPPSKQKRKQGYEDSQILAIETLDFIGRPKEALIRLGDLRDDTRKFRFISWKNIGKAGRKNYFIEREIFKGDPNLSLIMQKIVANSPKPKESSWSLFNV</sequence>
<gene>
    <name evidence="2" type="ORF">K7432_006531</name>
</gene>
<name>A0ABR2WUS8_9FUNG</name>
<reference evidence="2 3" key="1">
    <citation type="submission" date="2023-04" db="EMBL/GenBank/DDBJ databases">
        <title>Genome of Basidiobolus ranarum AG-B5.</title>
        <authorList>
            <person name="Stajich J.E."/>
            <person name="Carter-House D."/>
            <person name="Gryganskyi A."/>
        </authorList>
    </citation>
    <scope>NUCLEOTIDE SEQUENCE [LARGE SCALE GENOMIC DNA]</scope>
    <source>
        <strain evidence="2 3">AG-B5</strain>
    </source>
</reference>
<evidence type="ECO:0000256" key="1">
    <source>
        <dbReference type="SAM" id="Phobius"/>
    </source>
</evidence>
<organism evidence="2 3">
    <name type="scientific">Basidiobolus ranarum</name>
    <dbReference type="NCBI Taxonomy" id="34480"/>
    <lineage>
        <taxon>Eukaryota</taxon>
        <taxon>Fungi</taxon>
        <taxon>Fungi incertae sedis</taxon>
        <taxon>Zoopagomycota</taxon>
        <taxon>Entomophthoromycotina</taxon>
        <taxon>Basidiobolomycetes</taxon>
        <taxon>Basidiobolales</taxon>
        <taxon>Basidiobolaceae</taxon>
        <taxon>Basidiobolus</taxon>
    </lineage>
</organism>
<evidence type="ECO:0000313" key="2">
    <source>
        <dbReference type="EMBL" id="KAK9765278.1"/>
    </source>
</evidence>
<evidence type="ECO:0000313" key="3">
    <source>
        <dbReference type="Proteomes" id="UP001479436"/>
    </source>
</evidence>
<feature type="transmembrane region" description="Helical" evidence="1">
    <location>
        <begin position="85"/>
        <end position="106"/>
    </location>
</feature>
<protein>
    <recommendedName>
        <fullName evidence="4">Transmembrane protein</fullName>
    </recommendedName>
</protein>
<keyword evidence="1" id="KW-0812">Transmembrane</keyword>
<comment type="caution">
    <text evidence="2">The sequence shown here is derived from an EMBL/GenBank/DDBJ whole genome shotgun (WGS) entry which is preliminary data.</text>
</comment>
<feature type="transmembrane region" description="Helical" evidence="1">
    <location>
        <begin position="60"/>
        <end position="79"/>
    </location>
</feature>
<accession>A0ABR2WUS8</accession>
<keyword evidence="3" id="KW-1185">Reference proteome</keyword>
<dbReference type="Proteomes" id="UP001479436">
    <property type="component" value="Unassembled WGS sequence"/>
</dbReference>
<keyword evidence="1" id="KW-0472">Membrane</keyword>
<evidence type="ECO:0008006" key="4">
    <source>
        <dbReference type="Google" id="ProtNLM"/>
    </source>
</evidence>
<proteinExistence type="predicted"/>
<keyword evidence="1" id="KW-1133">Transmembrane helix</keyword>